<keyword evidence="5" id="KW-1185">Reference proteome</keyword>
<comment type="similarity">
    <text evidence="1">Belongs to the LytR/CpsA/Psr (LCP) family.</text>
</comment>
<dbReference type="EMBL" id="CP011388">
    <property type="protein sequence ID" value="ANE47344.1"/>
    <property type="molecule type" value="Genomic_DNA"/>
</dbReference>
<dbReference type="InterPro" id="IPR050922">
    <property type="entry name" value="LytR/CpsA/Psr_CW_biosynth"/>
</dbReference>
<evidence type="ECO:0000313" key="4">
    <source>
        <dbReference type="EMBL" id="ANE47344.1"/>
    </source>
</evidence>
<dbReference type="Pfam" id="PF03816">
    <property type="entry name" value="LytR_cpsA_psr"/>
    <property type="match status" value="1"/>
</dbReference>
<dbReference type="KEGG" id="pswu:SY83_14910"/>
<dbReference type="InterPro" id="IPR004474">
    <property type="entry name" value="LytR_CpsA_psr"/>
</dbReference>
<organism evidence="4 5">
    <name type="scientific">Paenibacillus swuensis</name>
    <dbReference type="NCBI Taxonomy" id="1178515"/>
    <lineage>
        <taxon>Bacteria</taxon>
        <taxon>Bacillati</taxon>
        <taxon>Bacillota</taxon>
        <taxon>Bacilli</taxon>
        <taxon>Bacillales</taxon>
        <taxon>Paenibacillaceae</taxon>
        <taxon>Paenibacillus</taxon>
    </lineage>
</organism>
<dbReference type="Gene3D" id="3.40.630.190">
    <property type="entry name" value="LCP protein"/>
    <property type="match status" value="1"/>
</dbReference>
<gene>
    <name evidence="4" type="ORF">SY83_14910</name>
</gene>
<accession>A0A172TKA2</accession>
<name>A0A172TKA2_9BACL</name>
<dbReference type="NCBIfam" id="TIGR00350">
    <property type="entry name" value="lytR_cpsA_psr"/>
    <property type="match status" value="1"/>
</dbReference>
<dbReference type="Proteomes" id="UP000076927">
    <property type="component" value="Chromosome"/>
</dbReference>
<dbReference type="PANTHER" id="PTHR33392:SF6">
    <property type="entry name" value="POLYISOPRENYL-TEICHOIC ACID--PEPTIDOGLYCAN TEICHOIC ACID TRANSFERASE TAGU"/>
    <property type="match status" value="1"/>
</dbReference>
<proteinExistence type="inferred from homology"/>
<dbReference type="OrthoDB" id="27330at2"/>
<feature type="compositionally biased region" description="Polar residues" evidence="2">
    <location>
        <begin position="1"/>
        <end position="12"/>
    </location>
</feature>
<evidence type="ECO:0000259" key="3">
    <source>
        <dbReference type="Pfam" id="PF03816"/>
    </source>
</evidence>
<feature type="domain" description="Cell envelope-related transcriptional attenuator" evidence="3">
    <location>
        <begin position="99"/>
        <end position="261"/>
    </location>
</feature>
<dbReference type="PANTHER" id="PTHR33392">
    <property type="entry name" value="POLYISOPRENYL-TEICHOIC ACID--PEPTIDOGLYCAN TEICHOIC ACID TRANSFERASE TAGU"/>
    <property type="match status" value="1"/>
</dbReference>
<evidence type="ECO:0000313" key="5">
    <source>
        <dbReference type="Proteomes" id="UP000076927"/>
    </source>
</evidence>
<reference evidence="4 5" key="1">
    <citation type="submission" date="2015-01" db="EMBL/GenBank/DDBJ databases">
        <title>Paenibacillus swuensis/DY6/whole genome sequencing.</title>
        <authorList>
            <person name="Kim M.K."/>
            <person name="Srinivasan S."/>
            <person name="Lee J.-J."/>
        </authorList>
    </citation>
    <scope>NUCLEOTIDE SEQUENCE [LARGE SCALE GENOMIC DNA]</scope>
    <source>
        <strain evidence="4 5">DY6</strain>
    </source>
</reference>
<feature type="region of interest" description="Disordered" evidence="2">
    <location>
        <begin position="1"/>
        <end position="21"/>
    </location>
</feature>
<evidence type="ECO:0000256" key="1">
    <source>
        <dbReference type="ARBA" id="ARBA00006068"/>
    </source>
</evidence>
<dbReference type="STRING" id="1178515.SY83_14910"/>
<evidence type="ECO:0000256" key="2">
    <source>
        <dbReference type="SAM" id="MobiDB-lite"/>
    </source>
</evidence>
<sequence>MRLMTSPKTTGMPSRAKKKPKKPRKLLRLFLMLMLIAGLGIAGFAGYTYFKLNGLLDEVAADDKEGNVVVPKEDLAEVKPKTILLLGLDSRKETHTMLTDVIMVITMNPQTKSATVVSIPRDTRMEVTGFNRVSKANSYYAAFHNKNDYSDPVEANMKSFFGQYLDVPIDYVSVVNFNGFKDVINAVGGIDVNVDMDMRYVDTADGTDIDLKKGQQELNGDEALDYVRYRKSNKGTGASSDLERNQRQQEVIHQLLNKIKSVEGVVKVGGIFDAVGNNIETDIPSQQLTSFIKTYMGINNDNIEYVPLEGTWRSPYIRIDEEQLEAAKSKLKARLGQSE</sequence>
<dbReference type="PATRIC" id="fig|1178515.4.peg.2996"/>
<dbReference type="AlphaFoldDB" id="A0A172TKA2"/>
<protein>
    <recommendedName>
        <fullName evidence="3">Cell envelope-related transcriptional attenuator domain-containing protein</fullName>
    </recommendedName>
</protein>